<reference evidence="3" key="1">
    <citation type="journal article" date="2019" name="Int. J. Syst. Evol. Microbiol.">
        <title>The Global Catalogue of Microorganisms (GCM) 10K type strain sequencing project: providing services to taxonomists for standard genome sequencing and annotation.</title>
        <authorList>
            <consortium name="The Broad Institute Genomics Platform"/>
            <consortium name="The Broad Institute Genome Sequencing Center for Infectious Disease"/>
            <person name="Wu L."/>
            <person name="Ma J."/>
        </authorList>
    </citation>
    <scope>NUCLEOTIDE SEQUENCE [LARGE SCALE GENOMIC DNA]</scope>
    <source>
        <strain evidence="3">CCUG 56401</strain>
    </source>
</reference>
<feature type="coiled-coil region" evidence="1">
    <location>
        <begin position="23"/>
        <end position="71"/>
    </location>
</feature>
<dbReference type="EMBL" id="JBHTIW010000002">
    <property type="protein sequence ID" value="MFD0918913.1"/>
    <property type="molecule type" value="Genomic_DNA"/>
</dbReference>
<evidence type="ECO:0000256" key="1">
    <source>
        <dbReference type="SAM" id="Coils"/>
    </source>
</evidence>
<evidence type="ECO:0000313" key="3">
    <source>
        <dbReference type="Proteomes" id="UP001597018"/>
    </source>
</evidence>
<sequence>MTLYVQFPSCPGTGAAPSPLSALDRAYESIRVLCDELEHAQREITARDAQLEEATERYEVMRSERDRWRGDAEAAHTTFARLVIERDDAVRRLALFRRRLAELAGETA</sequence>
<organism evidence="2 3">
    <name type="scientific">Saccharopolyspora rosea</name>
    <dbReference type="NCBI Taxonomy" id="524884"/>
    <lineage>
        <taxon>Bacteria</taxon>
        <taxon>Bacillati</taxon>
        <taxon>Actinomycetota</taxon>
        <taxon>Actinomycetes</taxon>
        <taxon>Pseudonocardiales</taxon>
        <taxon>Pseudonocardiaceae</taxon>
        <taxon>Saccharopolyspora</taxon>
    </lineage>
</organism>
<dbReference type="RefSeq" id="WP_263250725.1">
    <property type="nucleotide sequence ID" value="NZ_BAABLT010000033.1"/>
</dbReference>
<comment type="caution">
    <text evidence="2">The sequence shown here is derived from an EMBL/GenBank/DDBJ whole genome shotgun (WGS) entry which is preliminary data.</text>
</comment>
<proteinExistence type="predicted"/>
<keyword evidence="1" id="KW-0175">Coiled coil</keyword>
<gene>
    <name evidence="2" type="ORF">ACFQ16_04075</name>
</gene>
<accession>A0ABW3FM25</accession>
<protein>
    <submittedName>
        <fullName evidence="2">Uncharacterized protein</fullName>
    </submittedName>
</protein>
<evidence type="ECO:0000313" key="2">
    <source>
        <dbReference type="EMBL" id="MFD0918913.1"/>
    </source>
</evidence>
<name>A0ABW3FM25_9PSEU</name>
<keyword evidence="3" id="KW-1185">Reference proteome</keyword>
<dbReference type="Proteomes" id="UP001597018">
    <property type="component" value="Unassembled WGS sequence"/>
</dbReference>